<dbReference type="GO" id="GO:0050793">
    <property type="term" value="P:regulation of developmental process"/>
    <property type="evidence" value="ECO:0007669"/>
    <property type="project" value="InterPro"/>
</dbReference>
<comment type="caution">
    <text evidence="2">The sequence shown here is derived from an EMBL/GenBank/DDBJ whole genome shotgun (WGS) entry which is preliminary data.</text>
</comment>
<reference evidence="2" key="1">
    <citation type="submission" date="2022-11" db="EMBL/GenBank/DDBJ databases">
        <authorList>
            <person name="Hyden B.L."/>
            <person name="Feng K."/>
            <person name="Yates T."/>
            <person name="Jawdy S."/>
            <person name="Smart L.B."/>
            <person name="Muchero W."/>
        </authorList>
    </citation>
    <scope>NUCLEOTIDE SEQUENCE</scope>
    <source>
        <tissue evidence="2">Shoot tip</tissue>
    </source>
</reference>
<name>A0A9Q0X4C0_9ROSI</name>
<dbReference type="PANTHER" id="PTHR34663">
    <property type="entry name" value="OS06G0637400 PROTEIN"/>
    <property type="match status" value="1"/>
</dbReference>
<dbReference type="PANTHER" id="PTHR34663:SF21">
    <property type="entry name" value="PROTEIN, PUTATIVE-RELATED"/>
    <property type="match status" value="1"/>
</dbReference>
<dbReference type="AlphaFoldDB" id="A0A9Q0X4C0"/>
<evidence type="ECO:0000256" key="1">
    <source>
        <dbReference type="SAM" id="SignalP"/>
    </source>
</evidence>
<protein>
    <submittedName>
        <fullName evidence="2">Uncharacterized protein</fullName>
    </submittedName>
</protein>
<feature type="chain" id="PRO_5040137998" evidence="1">
    <location>
        <begin position="26"/>
        <end position="213"/>
    </location>
</feature>
<evidence type="ECO:0000313" key="2">
    <source>
        <dbReference type="EMBL" id="KAJ6779045.1"/>
    </source>
</evidence>
<dbReference type="Proteomes" id="UP001151752">
    <property type="component" value="Chromosome 16"/>
</dbReference>
<dbReference type="EMBL" id="JAPFFM010000001">
    <property type="protein sequence ID" value="KAJ6779045.1"/>
    <property type="molecule type" value="Genomic_DNA"/>
</dbReference>
<dbReference type="InterPro" id="IPR044700">
    <property type="entry name" value="PIP2/PIPL1"/>
</dbReference>
<sequence length="213" mass="23144">MAKPLSFFFILLILNSLFFIETAEARPFNIMKSSNSAASRAVESFFDGLSLGEIKQSGPSPGGGNSFTSSQTLGGIKDGPAPCCGHNYGSRLIPSVCHVEEKSKILLVEDGTLATFPGTFEEHEEEIRSDIKAEVVPMKLLVLFLSRMDCRILESQHGLAGQEMLFPDRTISLLSPAFGLMGAAVLLINYVQIEIDVHCSGEILINHTSHRSV</sequence>
<accession>A0A9Q0X4C0</accession>
<keyword evidence="3" id="KW-1185">Reference proteome</keyword>
<keyword evidence="1" id="KW-0732">Signal</keyword>
<reference evidence="2" key="2">
    <citation type="journal article" date="2023" name="Int. J. Mol. Sci.">
        <title>De Novo Assembly and Annotation of 11 Diverse Shrub Willow (Salix) Genomes Reveals Novel Gene Organization in Sex-Linked Regions.</title>
        <authorList>
            <person name="Hyden B."/>
            <person name="Feng K."/>
            <person name="Yates T.B."/>
            <person name="Jawdy S."/>
            <person name="Cereghino C."/>
            <person name="Smart L.B."/>
            <person name="Muchero W."/>
        </authorList>
    </citation>
    <scope>NUCLEOTIDE SEQUENCE</scope>
    <source>
        <tissue evidence="2">Shoot tip</tissue>
    </source>
</reference>
<evidence type="ECO:0000313" key="3">
    <source>
        <dbReference type="Proteomes" id="UP001151752"/>
    </source>
</evidence>
<dbReference type="GO" id="GO:0045087">
    <property type="term" value="P:innate immune response"/>
    <property type="evidence" value="ECO:0007669"/>
    <property type="project" value="InterPro"/>
</dbReference>
<feature type="signal peptide" evidence="1">
    <location>
        <begin position="1"/>
        <end position="25"/>
    </location>
</feature>
<organism evidence="2 3">
    <name type="scientific">Salix koriyanagi</name>
    <dbReference type="NCBI Taxonomy" id="2511006"/>
    <lineage>
        <taxon>Eukaryota</taxon>
        <taxon>Viridiplantae</taxon>
        <taxon>Streptophyta</taxon>
        <taxon>Embryophyta</taxon>
        <taxon>Tracheophyta</taxon>
        <taxon>Spermatophyta</taxon>
        <taxon>Magnoliopsida</taxon>
        <taxon>eudicotyledons</taxon>
        <taxon>Gunneridae</taxon>
        <taxon>Pentapetalae</taxon>
        <taxon>rosids</taxon>
        <taxon>fabids</taxon>
        <taxon>Malpighiales</taxon>
        <taxon>Salicaceae</taxon>
        <taxon>Saliceae</taxon>
        <taxon>Salix</taxon>
    </lineage>
</organism>
<gene>
    <name evidence="2" type="ORF">OIU74_002772</name>
</gene>
<proteinExistence type="predicted"/>